<dbReference type="GO" id="GO:0006508">
    <property type="term" value="P:proteolysis"/>
    <property type="evidence" value="ECO:0007669"/>
    <property type="project" value="UniProtKB-KW"/>
</dbReference>
<dbReference type="PANTHER" id="PTHR11731:SF193">
    <property type="entry name" value="DIPEPTIDYL PEPTIDASE 9"/>
    <property type="match status" value="1"/>
</dbReference>
<evidence type="ECO:0000313" key="12">
    <source>
        <dbReference type="Proteomes" id="UP000261640"/>
    </source>
</evidence>
<dbReference type="FunFam" id="3.40.50.1820:FF:000016">
    <property type="entry name" value="Dipeptidyl peptidase 8-like isoform"/>
    <property type="match status" value="1"/>
</dbReference>
<dbReference type="InterPro" id="IPR050278">
    <property type="entry name" value="Serine_Prot_S9B/DPPIV"/>
</dbReference>
<dbReference type="Proteomes" id="UP000261640">
    <property type="component" value="Unplaced"/>
</dbReference>
<name>A0A7N8XV54_9TELE</name>
<evidence type="ECO:0000259" key="9">
    <source>
        <dbReference type="Pfam" id="PF00930"/>
    </source>
</evidence>
<evidence type="ECO:0000256" key="4">
    <source>
        <dbReference type="ARBA" id="ARBA00022438"/>
    </source>
</evidence>
<dbReference type="SUPFAM" id="SSF82171">
    <property type="entry name" value="DPP6 N-terminal domain-like"/>
    <property type="match status" value="1"/>
</dbReference>
<keyword evidence="12" id="KW-1185">Reference proteome</keyword>
<dbReference type="PANTHER" id="PTHR11731">
    <property type="entry name" value="PROTEASE FAMILY S9B,C DIPEPTIDYL-PEPTIDASE IV-RELATED"/>
    <property type="match status" value="1"/>
</dbReference>
<dbReference type="Gene3D" id="2.140.10.30">
    <property type="entry name" value="Dipeptidylpeptidase IV, N-terminal domain"/>
    <property type="match status" value="1"/>
</dbReference>
<dbReference type="InterPro" id="IPR029058">
    <property type="entry name" value="AB_hydrolase_fold"/>
</dbReference>
<keyword evidence="5" id="KW-0645">Protease</keyword>
<keyword evidence="7" id="KW-0720">Serine protease</keyword>
<dbReference type="Ensembl" id="ENSMAMT00000037971.1">
    <property type="protein sequence ID" value="ENSMAMP00000056390.1"/>
    <property type="gene ID" value="ENSMAMG00000005795.2"/>
</dbReference>
<dbReference type="FunFam" id="2.140.10.30:FF:000002">
    <property type="entry name" value="Dipeptidyl peptidase 8-like isoform"/>
    <property type="match status" value="1"/>
</dbReference>
<protein>
    <recommendedName>
        <fullName evidence="3">dipeptidyl-peptidase IV</fullName>
        <ecNumber evidence="3">3.4.14.5</ecNumber>
    </recommendedName>
</protein>
<dbReference type="GO" id="GO:0008239">
    <property type="term" value="F:dipeptidyl-peptidase activity"/>
    <property type="evidence" value="ECO:0007669"/>
    <property type="project" value="UniProtKB-EC"/>
</dbReference>
<sequence length="875" mass="99808">MWRNSVTFATAMIQTLKCWNHTAEETLAGMTGVDELSDSTEVVEMEDVNSTQFQVEKHTWDGLRKIIHNSRKSTGVVINKAPHDFQFIQKDETSPHSHRIYYLGMPYASRENALLYSDIPKKIRKDALLVLSWKQMLDHFRASPHHGSFSREEELLRERKRLGVSGITSYDYHRPSGLFLFQANSSLYYCRDGQNNSFITAPMNPVEIKSQSSGTRMDPKICLGDSNFIGFIRNNDIWVTSIETGEERRLTYCHKGIDNPKEDPKSAGVATFVTQEEFDRFTGYWWSPVAREESDGGKTLQILYEEVDESEVEIIHVPSPALEERKTDVYRYPRAGTQAAGFVFLQSDVFVLLQIVSTQEKELPVPFTTLFPSAEYITRAGWTKDGQFAWAVMMDRRQQRLQLVLLPPTLFVPANQDEAGRQESLDALSDTVQPFIIYQESSDIWINVHDIFHPFIQTKDDEITFIIVNESKTGFCHLYRITSVIQRGRYHWAKDDFKCPVKEEVAITSGEWEVLANHGAKIWVDEGTKVVYFQGTKDSPLEHHLYVVSYDSPGEIVRLTKPGFSHSCSVSPTFDMFVSHYSSLTTAPCVHIYKLNGLDSNPLHKEPQFWASFPFEVTPPEIFSFTGKSGFELYGMLYKPQNLVAGRKHPTVIFVYGGPQVQLVNNSFKGVKYLRLSTLASLGYVVVVIDGRGSCQRGLKFEGAVKDKMGQVEIEDQVEGLHYIADKYKFVDLSRVAIHGWSYGGFLSLMGLIHKPDIFKVAIAGAPVTLWIAYDTGYTERYLDTPEKNPKGYEACSVALHVDKLPNEPNRLLILHGFLDENVHFFHTNFLVSQLIRAGKPYNLQVYPNERHSIRCPESGEHYEIMLLHFLQQNL</sequence>
<feature type="domain" description="Dipeptidylpeptidase IV N-terminal" evidence="9">
    <location>
        <begin position="175"/>
        <end position="587"/>
    </location>
</feature>
<feature type="domain" description="Dipeptidyl peptidase 8 /9 ,N-terminal" evidence="10">
    <location>
        <begin position="25"/>
        <end position="163"/>
    </location>
</feature>
<dbReference type="Pfam" id="PF19520">
    <property type="entry name" value="Dpp_8_9_N"/>
    <property type="match status" value="1"/>
</dbReference>
<dbReference type="Pfam" id="PF00930">
    <property type="entry name" value="DPPIV_N"/>
    <property type="match status" value="1"/>
</dbReference>
<accession>A0A7N8XV54</accession>
<dbReference type="EC" id="3.4.14.5" evidence="3"/>
<evidence type="ECO:0000256" key="2">
    <source>
        <dbReference type="ARBA" id="ARBA00010036"/>
    </source>
</evidence>
<dbReference type="AlphaFoldDB" id="A0A7N8XV54"/>
<evidence type="ECO:0000259" key="10">
    <source>
        <dbReference type="Pfam" id="PF19520"/>
    </source>
</evidence>
<dbReference type="Pfam" id="PF00326">
    <property type="entry name" value="Peptidase_S9"/>
    <property type="match status" value="1"/>
</dbReference>
<evidence type="ECO:0000256" key="3">
    <source>
        <dbReference type="ARBA" id="ARBA00012062"/>
    </source>
</evidence>
<evidence type="ECO:0000256" key="1">
    <source>
        <dbReference type="ARBA" id="ARBA00001257"/>
    </source>
</evidence>
<keyword evidence="4" id="KW-0031">Aminopeptidase</keyword>
<evidence type="ECO:0000256" key="6">
    <source>
        <dbReference type="ARBA" id="ARBA00022801"/>
    </source>
</evidence>
<dbReference type="Gene3D" id="3.40.50.1820">
    <property type="entry name" value="alpha/beta hydrolase"/>
    <property type="match status" value="1"/>
</dbReference>
<dbReference type="GO" id="GO:0008236">
    <property type="term" value="F:serine-type peptidase activity"/>
    <property type="evidence" value="ECO:0007669"/>
    <property type="project" value="UniProtKB-KW"/>
</dbReference>
<keyword evidence="6" id="KW-0378">Hydrolase</keyword>
<proteinExistence type="inferred from homology"/>
<dbReference type="InterPro" id="IPR045785">
    <property type="entry name" value="Dpp_8/9_N"/>
</dbReference>
<feature type="domain" description="Peptidase S9 prolyl oligopeptidase catalytic" evidence="8">
    <location>
        <begin position="674"/>
        <end position="875"/>
    </location>
</feature>
<evidence type="ECO:0000256" key="5">
    <source>
        <dbReference type="ARBA" id="ARBA00022670"/>
    </source>
</evidence>
<dbReference type="SUPFAM" id="SSF53474">
    <property type="entry name" value="alpha/beta-Hydrolases"/>
    <property type="match status" value="1"/>
</dbReference>
<dbReference type="GeneTree" id="ENSGT00940000158174"/>
<comment type="catalytic activity">
    <reaction evidence="1">
        <text>Release of an N-terminal dipeptide, Xaa-Yaa-|-Zaa-, from a polypeptide, preferentially when Yaa is Pro, provided Zaa is neither Pro nor hydroxyproline.</text>
        <dbReference type="EC" id="3.4.14.5"/>
    </reaction>
</comment>
<reference evidence="11" key="1">
    <citation type="submission" date="2025-08" db="UniProtKB">
        <authorList>
            <consortium name="Ensembl"/>
        </authorList>
    </citation>
    <scope>IDENTIFICATION</scope>
</reference>
<evidence type="ECO:0000259" key="8">
    <source>
        <dbReference type="Pfam" id="PF00326"/>
    </source>
</evidence>
<reference evidence="11" key="2">
    <citation type="submission" date="2025-09" db="UniProtKB">
        <authorList>
            <consortium name="Ensembl"/>
        </authorList>
    </citation>
    <scope>IDENTIFICATION</scope>
</reference>
<dbReference type="GO" id="GO:0004177">
    <property type="term" value="F:aminopeptidase activity"/>
    <property type="evidence" value="ECO:0007669"/>
    <property type="project" value="UniProtKB-KW"/>
</dbReference>
<organism evidence="11 12">
    <name type="scientific">Mastacembelus armatus</name>
    <name type="common">zig-zag eel</name>
    <dbReference type="NCBI Taxonomy" id="205130"/>
    <lineage>
        <taxon>Eukaryota</taxon>
        <taxon>Metazoa</taxon>
        <taxon>Chordata</taxon>
        <taxon>Craniata</taxon>
        <taxon>Vertebrata</taxon>
        <taxon>Euteleostomi</taxon>
        <taxon>Actinopterygii</taxon>
        <taxon>Neopterygii</taxon>
        <taxon>Teleostei</taxon>
        <taxon>Neoteleostei</taxon>
        <taxon>Acanthomorphata</taxon>
        <taxon>Anabantaria</taxon>
        <taxon>Synbranchiformes</taxon>
        <taxon>Mastacembelidae</taxon>
        <taxon>Mastacembelus</taxon>
    </lineage>
</organism>
<dbReference type="InterPro" id="IPR001375">
    <property type="entry name" value="Peptidase_S9_cat"/>
</dbReference>
<dbReference type="InterPro" id="IPR002469">
    <property type="entry name" value="Peptidase_S9B_N"/>
</dbReference>
<evidence type="ECO:0000256" key="7">
    <source>
        <dbReference type="ARBA" id="ARBA00022825"/>
    </source>
</evidence>
<comment type="similarity">
    <text evidence="2">Belongs to the peptidase S9B family. DPPIV subfamily.</text>
</comment>
<evidence type="ECO:0000313" key="11">
    <source>
        <dbReference type="Ensembl" id="ENSMAMP00000056390.1"/>
    </source>
</evidence>